<gene>
    <name evidence="2" type="ORF">PsYK624_147190</name>
</gene>
<name>A0A9P3LLN4_9APHY</name>
<reference evidence="2 3" key="1">
    <citation type="submission" date="2021-08" db="EMBL/GenBank/DDBJ databases">
        <title>Draft Genome Sequence of Phanerochaete sordida strain YK-624.</title>
        <authorList>
            <person name="Mori T."/>
            <person name="Dohra H."/>
            <person name="Suzuki T."/>
            <person name="Kawagishi H."/>
            <person name="Hirai H."/>
        </authorList>
    </citation>
    <scope>NUCLEOTIDE SEQUENCE [LARGE SCALE GENOMIC DNA]</scope>
    <source>
        <strain evidence="2 3">YK-624</strain>
    </source>
</reference>
<evidence type="ECO:0000256" key="1">
    <source>
        <dbReference type="SAM" id="MobiDB-lite"/>
    </source>
</evidence>
<protein>
    <submittedName>
        <fullName evidence="2">Uncharacterized protein</fullName>
    </submittedName>
</protein>
<dbReference type="Proteomes" id="UP000703269">
    <property type="component" value="Unassembled WGS sequence"/>
</dbReference>
<proteinExistence type="predicted"/>
<feature type="compositionally biased region" description="Basic and acidic residues" evidence="1">
    <location>
        <begin position="106"/>
        <end position="125"/>
    </location>
</feature>
<evidence type="ECO:0000313" key="2">
    <source>
        <dbReference type="EMBL" id="GJE98487.1"/>
    </source>
</evidence>
<organism evidence="2 3">
    <name type="scientific">Phanerochaete sordida</name>
    <dbReference type="NCBI Taxonomy" id="48140"/>
    <lineage>
        <taxon>Eukaryota</taxon>
        <taxon>Fungi</taxon>
        <taxon>Dikarya</taxon>
        <taxon>Basidiomycota</taxon>
        <taxon>Agaricomycotina</taxon>
        <taxon>Agaricomycetes</taxon>
        <taxon>Polyporales</taxon>
        <taxon>Phanerochaetaceae</taxon>
        <taxon>Phanerochaete</taxon>
    </lineage>
</organism>
<dbReference type="OrthoDB" id="2751553at2759"/>
<sequence length="125" mass="13321">MGDAAGDAGIITGGLCCICCTESLEQWCLFNNAWGSGSGTGHQAGCCTRCCKRSFDEDEFGEEQERLQQMRAARLKREQAAASGLPSDSGQQKAVDGSDVVQNQPEARKSMEASRTEGGDQPKPE</sequence>
<keyword evidence="3" id="KW-1185">Reference proteome</keyword>
<accession>A0A9P3LLN4</accession>
<dbReference type="AlphaFoldDB" id="A0A9P3LLN4"/>
<feature type="region of interest" description="Disordered" evidence="1">
    <location>
        <begin position="62"/>
        <end position="125"/>
    </location>
</feature>
<dbReference type="EMBL" id="BPQB01000089">
    <property type="protein sequence ID" value="GJE98487.1"/>
    <property type="molecule type" value="Genomic_DNA"/>
</dbReference>
<evidence type="ECO:0000313" key="3">
    <source>
        <dbReference type="Proteomes" id="UP000703269"/>
    </source>
</evidence>
<comment type="caution">
    <text evidence="2">The sequence shown here is derived from an EMBL/GenBank/DDBJ whole genome shotgun (WGS) entry which is preliminary data.</text>
</comment>